<keyword evidence="3" id="KW-0238">DNA-binding</keyword>
<dbReference type="GO" id="GO:0006352">
    <property type="term" value="P:DNA-templated transcription initiation"/>
    <property type="evidence" value="ECO:0007669"/>
    <property type="project" value="InterPro"/>
</dbReference>
<evidence type="ECO:0000256" key="3">
    <source>
        <dbReference type="ARBA" id="ARBA00023125"/>
    </source>
</evidence>
<evidence type="ECO:0000256" key="2">
    <source>
        <dbReference type="ARBA" id="ARBA00023082"/>
    </source>
</evidence>
<accession>A0A0F9FKJ2</accession>
<feature type="domain" description="RNA polymerase sigma-70 region 2" evidence="7">
    <location>
        <begin position="336"/>
        <end position="394"/>
    </location>
</feature>
<gene>
    <name evidence="8" type="ORF">LCGC14_2232100</name>
</gene>
<dbReference type="PRINTS" id="PR00046">
    <property type="entry name" value="SIGMA70FCT"/>
</dbReference>
<feature type="domain" description="RNA polymerase sigma-70 region 1.2" evidence="6">
    <location>
        <begin position="66"/>
        <end position="95"/>
    </location>
</feature>
<feature type="region of interest" description="Disordered" evidence="5">
    <location>
        <begin position="1"/>
        <end position="61"/>
    </location>
</feature>
<protein>
    <recommendedName>
        <fullName evidence="9">RNA polymerase sigma-70 domain-containing protein</fullName>
    </recommendedName>
</protein>
<dbReference type="InterPro" id="IPR000943">
    <property type="entry name" value="RNA_pol_sigma70"/>
</dbReference>
<dbReference type="PANTHER" id="PTHR30603:SF60">
    <property type="entry name" value="RNA POLYMERASE SIGMA FACTOR RPOD"/>
    <property type="match status" value="1"/>
</dbReference>
<dbReference type="Gene3D" id="1.10.601.10">
    <property type="entry name" value="RNA Polymerase Primary Sigma Factor"/>
    <property type="match status" value="1"/>
</dbReference>
<evidence type="ECO:0000259" key="7">
    <source>
        <dbReference type="Pfam" id="PF04542"/>
    </source>
</evidence>
<dbReference type="InterPro" id="IPR009042">
    <property type="entry name" value="RNA_pol_sigma70_r1_2"/>
</dbReference>
<feature type="region of interest" description="Disordered" evidence="5">
    <location>
        <begin position="236"/>
        <end position="288"/>
    </location>
</feature>
<proteinExistence type="predicted"/>
<keyword evidence="4" id="KW-0804">Transcription</keyword>
<dbReference type="EMBL" id="LAZR01030052">
    <property type="protein sequence ID" value="KKL57770.1"/>
    <property type="molecule type" value="Genomic_DNA"/>
</dbReference>
<feature type="non-terminal residue" evidence="8">
    <location>
        <position position="395"/>
    </location>
</feature>
<dbReference type="Pfam" id="PF00140">
    <property type="entry name" value="Sigma70_r1_2"/>
    <property type="match status" value="1"/>
</dbReference>
<evidence type="ECO:0000256" key="1">
    <source>
        <dbReference type="ARBA" id="ARBA00023015"/>
    </source>
</evidence>
<dbReference type="PANTHER" id="PTHR30603">
    <property type="entry name" value="RNA POLYMERASE SIGMA FACTOR RPO"/>
    <property type="match status" value="1"/>
</dbReference>
<evidence type="ECO:0008006" key="9">
    <source>
        <dbReference type="Google" id="ProtNLM"/>
    </source>
</evidence>
<dbReference type="InterPro" id="IPR050239">
    <property type="entry name" value="Sigma-70_RNA_pol_init_factors"/>
</dbReference>
<comment type="caution">
    <text evidence="8">The sequence shown here is derived from an EMBL/GenBank/DDBJ whole genome shotgun (WGS) entry which is preliminary data.</text>
</comment>
<feature type="compositionally biased region" description="Basic and acidic residues" evidence="5">
    <location>
        <begin position="28"/>
        <end position="53"/>
    </location>
</feature>
<feature type="compositionally biased region" description="Polar residues" evidence="5">
    <location>
        <begin position="274"/>
        <end position="283"/>
    </location>
</feature>
<evidence type="ECO:0000313" key="8">
    <source>
        <dbReference type="EMBL" id="KKL57770.1"/>
    </source>
</evidence>
<organism evidence="8">
    <name type="scientific">marine sediment metagenome</name>
    <dbReference type="NCBI Taxonomy" id="412755"/>
    <lineage>
        <taxon>unclassified sequences</taxon>
        <taxon>metagenomes</taxon>
        <taxon>ecological metagenomes</taxon>
    </lineage>
</organism>
<reference evidence="8" key="1">
    <citation type="journal article" date="2015" name="Nature">
        <title>Complex archaea that bridge the gap between prokaryotes and eukaryotes.</title>
        <authorList>
            <person name="Spang A."/>
            <person name="Saw J.H."/>
            <person name="Jorgensen S.L."/>
            <person name="Zaremba-Niedzwiedzka K."/>
            <person name="Martijn J."/>
            <person name="Lind A.E."/>
            <person name="van Eijk R."/>
            <person name="Schleper C."/>
            <person name="Guy L."/>
            <person name="Ettema T.J."/>
        </authorList>
    </citation>
    <scope>NUCLEOTIDE SEQUENCE</scope>
</reference>
<dbReference type="GO" id="GO:0016987">
    <property type="term" value="F:sigma factor activity"/>
    <property type="evidence" value="ECO:0007669"/>
    <property type="project" value="UniProtKB-KW"/>
</dbReference>
<dbReference type="InterPro" id="IPR013325">
    <property type="entry name" value="RNA_pol_sigma_r2"/>
</dbReference>
<name>A0A0F9FKJ2_9ZZZZ</name>
<evidence type="ECO:0000256" key="5">
    <source>
        <dbReference type="SAM" id="MobiDB-lite"/>
    </source>
</evidence>
<dbReference type="NCBIfam" id="TIGR02937">
    <property type="entry name" value="sigma70-ECF"/>
    <property type="match status" value="1"/>
</dbReference>
<dbReference type="Pfam" id="PF04542">
    <property type="entry name" value="Sigma70_r2"/>
    <property type="match status" value="1"/>
</dbReference>
<feature type="compositionally biased region" description="Basic residues" evidence="5">
    <location>
        <begin position="1"/>
        <end position="25"/>
    </location>
</feature>
<dbReference type="InterPro" id="IPR014284">
    <property type="entry name" value="RNA_pol_sigma-70_dom"/>
</dbReference>
<dbReference type="GO" id="GO:0003677">
    <property type="term" value="F:DNA binding"/>
    <property type="evidence" value="ECO:0007669"/>
    <property type="project" value="UniProtKB-KW"/>
</dbReference>
<dbReference type="SUPFAM" id="SSF88946">
    <property type="entry name" value="Sigma2 domain of RNA polymerase sigma factors"/>
    <property type="match status" value="1"/>
</dbReference>
<dbReference type="InterPro" id="IPR007627">
    <property type="entry name" value="RNA_pol_sigma70_r2"/>
</dbReference>
<keyword evidence="1" id="KW-0805">Transcription regulation</keyword>
<keyword evidence="2" id="KW-0731">Sigma factor</keyword>
<evidence type="ECO:0000259" key="6">
    <source>
        <dbReference type="Pfam" id="PF00140"/>
    </source>
</evidence>
<sequence length="395" mass="45962">MPKARSKSSRRTVRRKPVVSRRLSPKSKSLEEARAVEPENHEGKHPADEHGEYDAEQTGGDDQIEDPVRIYLMQMGEIPLLTRAEEIAAARRIEQSRKRFRHNILATDYVLHGAIGLLESIRDGKLRLDRTIEVSVINVREKRRLLKLLDPNLRTLKHLLQQNRRDFAVAIDKHCPPSERRAAWRRLVVRRNKAVRLVEELRLRTQRLQPIFEKLQQIHLRIVQLKEQLDELHHHPRNAEQPGSAEQSSRAKQPSSAEQLSRAEQSSRAEQLSRAKQPSSAEQPSRAKQVACLRKELVYLMRITQESPDTLSRRIRETAELLNEYEVAKRNLSAGNLRLVVSIAKRYRNRGMSFLDLIQEGNTGLMRAVDKFEYRRGFKFCTYATWWIRQAITRA</sequence>
<dbReference type="AlphaFoldDB" id="A0A0F9FKJ2"/>
<evidence type="ECO:0000256" key="4">
    <source>
        <dbReference type="ARBA" id="ARBA00023163"/>
    </source>
</evidence>
<feature type="compositionally biased region" description="Polar residues" evidence="5">
    <location>
        <begin position="244"/>
        <end position="264"/>
    </location>
</feature>